<feature type="binding site" evidence="3">
    <location>
        <begin position="84"/>
        <end position="87"/>
    </location>
    <ligand>
        <name>substrate</name>
    </ligand>
</feature>
<dbReference type="NCBIfam" id="TIGR00021">
    <property type="entry name" value="rpiA"/>
    <property type="match status" value="1"/>
</dbReference>
<keyword evidence="2 3" id="KW-0413">Isomerase</keyword>
<comment type="similarity">
    <text evidence="3">Belongs to the ribose 5-phosphate isomerase family.</text>
</comment>
<evidence type="ECO:0000256" key="3">
    <source>
        <dbReference type="HAMAP-Rule" id="MF_00170"/>
    </source>
</evidence>
<dbReference type="Proteomes" id="UP000076244">
    <property type="component" value="Chromosome"/>
</dbReference>
<comment type="subunit">
    <text evidence="3">Homodimer.</text>
</comment>
<dbReference type="PANTHER" id="PTHR11934:SF0">
    <property type="entry name" value="RIBOSE-5-PHOSPHATE ISOMERASE"/>
    <property type="match status" value="1"/>
</dbReference>
<dbReference type="PANTHER" id="PTHR11934">
    <property type="entry name" value="RIBOSE-5-PHOSPHATE ISOMERASE"/>
    <property type="match status" value="1"/>
</dbReference>
<evidence type="ECO:0000313" key="7">
    <source>
        <dbReference type="Proteomes" id="UP000076405"/>
    </source>
</evidence>
<comment type="function">
    <text evidence="3">Catalyzes the reversible conversion of ribose-5-phosphate to ribulose 5-phosphate.</text>
</comment>
<proteinExistence type="inferred from homology"/>
<dbReference type="KEGG" id="pdm:ADU72_1555"/>
<organism evidence="4 7">
    <name type="scientific">Pediococcus damnosus</name>
    <dbReference type="NCBI Taxonomy" id="51663"/>
    <lineage>
        <taxon>Bacteria</taxon>
        <taxon>Bacillati</taxon>
        <taxon>Bacillota</taxon>
        <taxon>Bacilli</taxon>
        <taxon>Lactobacillales</taxon>
        <taxon>Lactobacillaceae</taxon>
        <taxon>Pediococcus</taxon>
    </lineage>
</organism>
<dbReference type="EC" id="5.3.1.6" evidence="3"/>
<dbReference type="InterPro" id="IPR004788">
    <property type="entry name" value="Ribose5P_isomerase_type_A"/>
</dbReference>
<reference evidence="6 7" key="1">
    <citation type="journal article" date="2016" name="PLoS ONE">
        <title>The Identification of Novel Diagnostic Marker Genes for the Detection of Beer Spoiling Pediococcus damnosus Strains Using the BlAst Diagnostic Gene findEr.</title>
        <authorList>
            <person name="Behr J."/>
            <person name="Geissler A.J."/>
            <person name="Schmid J."/>
            <person name="Zehe A."/>
            <person name="Vogel R.F."/>
        </authorList>
    </citation>
    <scope>NUCLEOTIDE SEQUENCE [LARGE SCALE GENOMIC DNA]</scope>
    <source>
        <strain evidence="4 7">TMW 2.1533</strain>
        <strain evidence="5 6">TMW 2.1535</strain>
    </source>
</reference>
<feature type="binding site" evidence="3">
    <location>
        <begin position="28"/>
        <end position="31"/>
    </location>
    <ligand>
        <name>substrate</name>
    </ligand>
</feature>
<dbReference type="HAMAP" id="MF_00170">
    <property type="entry name" value="Rib_5P_isom_A"/>
    <property type="match status" value="1"/>
</dbReference>
<dbReference type="GeneID" id="57276196"/>
<dbReference type="Pfam" id="PF06026">
    <property type="entry name" value="Rib_5-P_isom_A"/>
    <property type="match status" value="1"/>
</dbReference>
<gene>
    <name evidence="3" type="primary">rpiA</name>
    <name evidence="4" type="ORF">ADU70_1144</name>
    <name evidence="5" type="ORF">ADU72_1555</name>
</gene>
<evidence type="ECO:0000313" key="6">
    <source>
        <dbReference type="Proteomes" id="UP000076244"/>
    </source>
</evidence>
<comment type="pathway">
    <text evidence="3">Carbohydrate degradation; pentose phosphate pathway; D-ribose 5-phosphate from D-ribulose 5-phosphate (non-oxidative stage): step 1/1.</text>
</comment>
<dbReference type="EMBL" id="CP012288">
    <property type="protein sequence ID" value="AMV67480.1"/>
    <property type="molecule type" value="Genomic_DNA"/>
</dbReference>
<protein>
    <recommendedName>
        <fullName evidence="3">Ribose-5-phosphate isomerase A</fullName>
        <ecNumber evidence="3">5.3.1.6</ecNumber>
    </recommendedName>
    <alternativeName>
        <fullName evidence="3">Phosphoriboisomerase A</fullName>
        <shortName evidence="3">PRI</shortName>
    </alternativeName>
</protein>
<name>A0A0R2HKH1_9LACO</name>
<evidence type="ECO:0000256" key="1">
    <source>
        <dbReference type="ARBA" id="ARBA00001713"/>
    </source>
</evidence>
<dbReference type="OrthoDB" id="5870696at2"/>
<sequence>MEQNELKKLVGQEAVKFIKDNMVVGLGTGSTVKFMVDALGERVKNENLHITGVPTSNRTAEQAKSLGISVKSVDEVDHIDLTIDGADEISADYQGIKGGGAAHLFEKIVATNSTKVMWIVDESKMVSTLGKFPLPLEVIPYGSKQVFKKLDAKGLHPKFRLDDSGNHVLTDSKNYVIDLHLGEIKHPHELADYLIKQVGIVEQGLFLDMVNTVIVGRQNGPEVIQARP</sequence>
<comment type="catalytic activity">
    <reaction evidence="1 3">
        <text>aldehydo-D-ribose 5-phosphate = D-ribulose 5-phosphate</text>
        <dbReference type="Rhea" id="RHEA:14657"/>
        <dbReference type="ChEBI" id="CHEBI:58121"/>
        <dbReference type="ChEBI" id="CHEBI:58273"/>
        <dbReference type="EC" id="5.3.1.6"/>
    </reaction>
</comment>
<keyword evidence="6" id="KW-1185">Reference proteome</keyword>
<dbReference type="InterPro" id="IPR020672">
    <property type="entry name" value="Ribose5P_isomerase_typA_subgr"/>
</dbReference>
<dbReference type="GO" id="GO:0009052">
    <property type="term" value="P:pentose-phosphate shunt, non-oxidative branch"/>
    <property type="evidence" value="ECO:0007669"/>
    <property type="project" value="UniProtKB-UniRule"/>
</dbReference>
<dbReference type="NCBIfam" id="NF001924">
    <property type="entry name" value="PRK00702.1"/>
    <property type="match status" value="1"/>
</dbReference>
<dbReference type="GO" id="GO:0006014">
    <property type="term" value="P:D-ribose metabolic process"/>
    <property type="evidence" value="ECO:0007669"/>
    <property type="project" value="TreeGrafter"/>
</dbReference>
<dbReference type="Gene3D" id="3.40.50.1360">
    <property type="match status" value="1"/>
</dbReference>
<feature type="binding site" evidence="3">
    <location>
        <position position="124"/>
    </location>
    <ligand>
        <name>substrate</name>
    </ligand>
</feature>
<dbReference type="GO" id="GO:0004751">
    <property type="term" value="F:ribose-5-phosphate isomerase activity"/>
    <property type="evidence" value="ECO:0007669"/>
    <property type="project" value="UniProtKB-UniRule"/>
</dbReference>
<dbReference type="Proteomes" id="UP000076405">
    <property type="component" value="Chromosome"/>
</dbReference>
<dbReference type="AlphaFoldDB" id="A0A0R2HKH1"/>
<dbReference type="InterPro" id="IPR037171">
    <property type="entry name" value="NagB/RpiA_transferase-like"/>
</dbReference>
<evidence type="ECO:0000256" key="2">
    <source>
        <dbReference type="ARBA" id="ARBA00023235"/>
    </source>
</evidence>
<feature type="active site" description="Proton acceptor" evidence="3">
    <location>
        <position position="106"/>
    </location>
</feature>
<dbReference type="RefSeq" id="WP_046872017.1">
    <property type="nucleotide sequence ID" value="NZ_BAAAXI010000159.1"/>
</dbReference>
<dbReference type="FunFam" id="3.40.50.1360:FF:000001">
    <property type="entry name" value="Ribose-5-phosphate isomerase A"/>
    <property type="match status" value="1"/>
</dbReference>
<accession>A0A0R2HKH1</accession>
<dbReference type="Gene3D" id="3.30.70.260">
    <property type="match status" value="1"/>
</dbReference>
<dbReference type="EMBL" id="CP012275">
    <property type="protein sequence ID" value="AMV62638.1"/>
    <property type="molecule type" value="Genomic_DNA"/>
</dbReference>
<dbReference type="SUPFAM" id="SSF75445">
    <property type="entry name" value="D-ribose-5-phosphate isomerase (RpiA), lid domain"/>
    <property type="match status" value="1"/>
</dbReference>
<dbReference type="SUPFAM" id="SSF100950">
    <property type="entry name" value="NagB/RpiA/CoA transferase-like"/>
    <property type="match status" value="1"/>
</dbReference>
<feature type="binding site" evidence="3">
    <location>
        <begin position="97"/>
        <end position="100"/>
    </location>
    <ligand>
        <name>substrate</name>
    </ligand>
</feature>
<evidence type="ECO:0000313" key="5">
    <source>
        <dbReference type="EMBL" id="AMV67480.1"/>
    </source>
</evidence>
<dbReference type="CDD" id="cd01398">
    <property type="entry name" value="RPI_A"/>
    <property type="match status" value="1"/>
</dbReference>
<dbReference type="GO" id="GO:0005829">
    <property type="term" value="C:cytosol"/>
    <property type="evidence" value="ECO:0007669"/>
    <property type="project" value="TreeGrafter"/>
</dbReference>
<evidence type="ECO:0000313" key="4">
    <source>
        <dbReference type="EMBL" id="AMV62638.1"/>
    </source>
</evidence>